<sequence length="445" mass="51284">MKSIYIFVVCFTLSLHAQQILPERQRAEVVDNILKDRFDNLLPQLMDDTGFDMWILISREYNEDPVLKTMLPATWLNARRRTILVFYRNKAQNTIEKFAVARYNFGENINSAWDKEKEPNQWKRLMQIIEERNPKSIGLNYSDNFNICDGIVKTDYEAFMANLPNTYKNRVKSAEKLAIGWIETRTETEMVIYNQLVDITHDIIAEAFSEKVITPGVTTTTDVEWWMRDKVTALGLETWFHPTVDVQRTAEKLGNHLYAFSNRPEDMVILPGDLLHCDFGITYLRLNTDCQELAYVLKPNETEPPKFLQNALKDGNRVQDIFTSNFETGKTGNKILLESLNQAKSEGLRPAIYTHPLGTYGHSSGTTLGMWDSQDGVPVNGDYPLHENTVYAIELNTTVTIPEWKRDIRIMLEEAGFWGEKGFRYVNGRQTKLLTVPRVKAHQGN</sequence>
<feature type="domain" description="Peptidase M24" evidence="1">
    <location>
        <begin position="197"/>
        <end position="410"/>
    </location>
</feature>
<protein>
    <submittedName>
        <fullName evidence="2">Metallopeptidase family M24</fullName>
    </submittedName>
</protein>
<organism evidence="2 3">
    <name type="scientific">Winogradskyella wandonensis</name>
    <dbReference type="NCBI Taxonomy" id="1442586"/>
    <lineage>
        <taxon>Bacteria</taxon>
        <taxon>Pseudomonadati</taxon>
        <taxon>Bacteroidota</taxon>
        <taxon>Flavobacteriia</taxon>
        <taxon>Flavobacteriales</taxon>
        <taxon>Flavobacteriaceae</taxon>
        <taxon>Winogradskyella</taxon>
    </lineage>
</organism>
<reference evidence="2 3" key="1">
    <citation type="journal article" date="2015" name="Stand. Genomic Sci.">
        <title>Genomic Encyclopedia of Bacterial and Archaeal Type Strains, Phase III: the genomes of soil and plant-associated and newly described type strains.</title>
        <authorList>
            <person name="Whitman W.B."/>
            <person name="Woyke T."/>
            <person name="Klenk H.P."/>
            <person name="Zhou Y."/>
            <person name="Lilburn T.G."/>
            <person name="Beck B.J."/>
            <person name="De Vos P."/>
            <person name="Vandamme P."/>
            <person name="Eisen J.A."/>
            <person name="Garrity G."/>
            <person name="Hugenholtz P."/>
            <person name="Kyrpides N.C."/>
        </authorList>
    </citation>
    <scope>NUCLEOTIDE SEQUENCE [LARGE SCALE GENOMIC DNA]</scope>
    <source>
        <strain evidence="2 3">CECT 8445</strain>
    </source>
</reference>
<dbReference type="Proteomes" id="UP000295714">
    <property type="component" value="Unassembled WGS sequence"/>
</dbReference>
<evidence type="ECO:0000313" key="2">
    <source>
        <dbReference type="EMBL" id="TCK69168.1"/>
    </source>
</evidence>
<gene>
    <name evidence="2" type="ORF">DFQ05_0687</name>
</gene>
<dbReference type="EMBL" id="SMGI01000001">
    <property type="protein sequence ID" value="TCK69168.1"/>
    <property type="molecule type" value="Genomic_DNA"/>
</dbReference>
<dbReference type="Gene3D" id="3.90.230.10">
    <property type="entry name" value="Creatinase/methionine aminopeptidase superfamily"/>
    <property type="match status" value="1"/>
</dbReference>
<name>A0A4R1KVH2_9FLAO</name>
<dbReference type="RefSeq" id="WP_132703566.1">
    <property type="nucleotide sequence ID" value="NZ_SMGI01000001.1"/>
</dbReference>
<dbReference type="InterPro" id="IPR036005">
    <property type="entry name" value="Creatinase/aminopeptidase-like"/>
</dbReference>
<keyword evidence="3" id="KW-1185">Reference proteome</keyword>
<dbReference type="AlphaFoldDB" id="A0A4R1KVH2"/>
<comment type="caution">
    <text evidence="2">The sequence shown here is derived from an EMBL/GenBank/DDBJ whole genome shotgun (WGS) entry which is preliminary data.</text>
</comment>
<accession>A0A4R1KVH2</accession>
<proteinExistence type="predicted"/>
<dbReference type="Pfam" id="PF00557">
    <property type="entry name" value="Peptidase_M24"/>
    <property type="match status" value="1"/>
</dbReference>
<dbReference type="InterPro" id="IPR000994">
    <property type="entry name" value="Pept_M24"/>
</dbReference>
<dbReference type="SUPFAM" id="SSF55920">
    <property type="entry name" value="Creatinase/aminopeptidase"/>
    <property type="match status" value="1"/>
</dbReference>
<dbReference type="OrthoDB" id="9765815at2"/>
<evidence type="ECO:0000259" key="1">
    <source>
        <dbReference type="Pfam" id="PF00557"/>
    </source>
</evidence>
<evidence type="ECO:0000313" key="3">
    <source>
        <dbReference type="Proteomes" id="UP000295714"/>
    </source>
</evidence>